<gene>
    <name evidence="2" type="ORF">MYCGRDRAFT_97134</name>
</gene>
<dbReference type="InParanoid" id="F9XP03"/>
<sequence>MPGRAMASIDVSLGAIDLFSTASDLQLHLESHARIASSADEADGILDRLTDTALTCPPKDLWITRGNDFRLTIRINVDLESLGRDQLTRAFAHDLYHEKLFEALQLEIVSMEVACHEDVNVSVITLNLARASVSLSSPMHKLAEGVPFDDVHPPIGIHELEMVSVQLHIHVKSELRTNLWIVDTRTDNNSHRPDDTSNPRRDHASSIESAGSEAEDEDMLFGATDCNDDMLAGADDGNTKVMQQPNRPDDSSLKRAASVAKPLSAMDPPKQLMLELLDAGLRQSIAGSPKRASKRIAVSGIESFQPLADIAPALWSPSYQLAISQRAILTPTITHALVKVGCTSARRESLRVKLGELSRRSELLDSRCSGSGARDVQSVQGSISRILWQASQTSLLDPDSAAKLTSSTASRRAGKHDKRDIAVSALDAMSTRTILDNGGTEHESEFPSHGSQATARQRRRTSSGSGVYRPVESTSEHTGPVYRGVAFNNFTNTMPPNSDSGVEDDMLLIYDSLAPATGSAERHSAGAELHEMEQEWGVGRATLEPDRTGDEEMLFDDLCSS</sequence>
<evidence type="ECO:0000313" key="2">
    <source>
        <dbReference type="EMBL" id="EGP83078.1"/>
    </source>
</evidence>
<proteinExistence type="predicted"/>
<feature type="region of interest" description="Disordered" evidence="1">
    <location>
        <begin position="234"/>
        <end position="253"/>
    </location>
</feature>
<reference evidence="2 3" key="1">
    <citation type="journal article" date="2011" name="PLoS Genet.">
        <title>Finished genome of the fungal wheat pathogen Mycosphaerella graminicola reveals dispensome structure, chromosome plasticity, and stealth pathogenesis.</title>
        <authorList>
            <person name="Goodwin S.B."/>
            <person name="Ben M'barek S."/>
            <person name="Dhillon B."/>
            <person name="Wittenberg A.H.J."/>
            <person name="Crane C.F."/>
            <person name="Hane J.K."/>
            <person name="Foster A.J."/>
            <person name="Van der Lee T.A.J."/>
            <person name="Grimwood J."/>
            <person name="Aerts A."/>
            <person name="Antoniw J."/>
            <person name="Bailey A."/>
            <person name="Bluhm B."/>
            <person name="Bowler J."/>
            <person name="Bristow J."/>
            <person name="van der Burgt A."/>
            <person name="Canto-Canche B."/>
            <person name="Churchill A.C.L."/>
            <person name="Conde-Ferraez L."/>
            <person name="Cools H.J."/>
            <person name="Coutinho P.M."/>
            <person name="Csukai M."/>
            <person name="Dehal P."/>
            <person name="De Wit P."/>
            <person name="Donzelli B."/>
            <person name="van de Geest H.C."/>
            <person name="van Ham R.C.H.J."/>
            <person name="Hammond-Kosack K.E."/>
            <person name="Henrissat B."/>
            <person name="Kilian A."/>
            <person name="Kobayashi A.K."/>
            <person name="Koopmann E."/>
            <person name="Kourmpetis Y."/>
            <person name="Kuzniar A."/>
            <person name="Lindquist E."/>
            <person name="Lombard V."/>
            <person name="Maliepaard C."/>
            <person name="Martins N."/>
            <person name="Mehrabi R."/>
            <person name="Nap J.P.H."/>
            <person name="Ponomarenko A."/>
            <person name="Rudd J.J."/>
            <person name="Salamov A."/>
            <person name="Schmutz J."/>
            <person name="Schouten H.J."/>
            <person name="Shapiro H."/>
            <person name="Stergiopoulos I."/>
            <person name="Torriani S.F.F."/>
            <person name="Tu H."/>
            <person name="de Vries R.P."/>
            <person name="Waalwijk C."/>
            <person name="Ware S.B."/>
            <person name="Wiebenga A."/>
            <person name="Zwiers L.-H."/>
            <person name="Oliver R.P."/>
            <person name="Grigoriev I.V."/>
            <person name="Kema G.H.J."/>
        </authorList>
    </citation>
    <scope>NUCLEOTIDE SEQUENCE [LARGE SCALE GENOMIC DNA]</scope>
    <source>
        <strain evidence="3">CBS 115943 / IPO323</strain>
    </source>
</reference>
<feature type="compositionally biased region" description="Basic and acidic residues" evidence="1">
    <location>
        <begin position="185"/>
        <end position="205"/>
    </location>
</feature>
<dbReference type="OrthoDB" id="4187154at2759"/>
<dbReference type="EMBL" id="CM001207">
    <property type="protein sequence ID" value="EGP83078.1"/>
    <property type="molecule type" value="Genomic_DNA"/>
</dbReference>
<feature type="region of interest" description="Disordered" evidence="1">
    <location>
        <begin position="436"/>
        <end position="479"/>
    </location>
</feature>
<dbReference type="RefSeq" id="XP_003848102.1">
    <property type="nucleotide sequence ID" value="XM_003848054.1"/>
</dbReference>
<protein>
    <submittedName>
        <fullName evidence="2">Uncharacterized protein</fullName>
    </submittedName>
</protein>
<feature type="region of interest" description="Disordered" evidence="1">
    <location>
        <begin position="185"/>
        <end position="216"/>
    </location>
</feature>
<keyword evidence="3" id="KW-1185">Reference proteome</keyword>
<evidence type="ECO:0000256" key="1">
    <source>
        <dbReference type="SAM" id="MobiDB-lite"/>
    </source>
</evidence>
<accession>F9XP03</accession>
<dbReference type="eggNOG" id="ENOG502SZNV">
    <property type="taxonomic scope" value="Eukaryota"/>
</dbReference>
<dbReference type="KEGG" id="ztr:MYCGRDRAFT_97134"/>
<dbReference type="GeneID" id="13402079"/>
<name>F9XP03_ZYMTI</name>
<dbReference type="AlphaFoldDB" id="F9XP03"/>
<dbReference type="Proteomes" id="UP000008062">
    <property type="component" value="Chromosome 12"/>
</dbReference>
<dbReference type="HOGENOM" id="CLU_485895_0_0_1"/>
<evidence type="ECO:0000313" key="3">
    <source>
        <dbReference type="Proteomes" id="UP000008062"/>
    </source>
</evidence>
<organism evidence="2 3">
    <name type="scientific">Zymoseptoria tritici (strain CBS 115943 / IPO323)</name>
    <name type="common">Speckled leaf blotch fungus</name>
    <name type="synonym">Septoria tritici</name>
    <dbReference type="NCBI Taxonomy" id="336722"/>
    <lineage>
        <taxon>Eukaryota</taxon>
        <taxon>Fungi</taxon>
        <taxon>Dikarya</taxon>
        <taxon>Ascomycota</taxon>
        <taxon>Pezizomycotina</taxon>
        <taxon>Dothideomycetes</taxon>
        <taxon>Dothideomycetidae</taxon>
        <taxon>Mycosphaerellales</taxon>
        <taxon>Mycosphaerellaceae</taxon>
        <taxon>Zymoseptoria</taxon>
    </lineage>
</organism>
<dbReference type="OMA" id="VHDEDMA"/>